<dbReference type="AlphaFoldDB" id="A0A9E8NFU1"/>
<accession>A0A9E8NFU1</accession>
<organism evidence="2 3">
    <name type="scientific">Dyadobacter pollutisoli</name>
    <dbReference type="NCBI Taxonomy" id="2910158"/>
    <lineage>
        <taxon>Bacteria</taxon>
        <taxon>Pseudomonadati</taxon>
        <taxon>Bacteroidota</taxon>
        <taxon>Cytophagia</taxon>
        <taxon>Cytophagales</taxon>
        <taxon>Spirosomataceae</taxon>
        <taxon>Dyadobacter</taxon>
    </lineage>
</organism>
<name>A0A9E8NFU1_9BACT</name>
<sequence length="334" mass="37912">MEIRMRYRLITNNLLRLKNYQPILYKFMQFRRPEAFVVFLSLLSMTAVCQSLKPGLTGMAPSKWLTLRTTHAPGKVYRFPGAGTKTYTNEEMFVRAWVPLLHKDKVTILLGPNYRTEQLELKSVGENPVSSMQGWNLRTFGLDLNSIVRLDTTSFLILTSHINKSGNFAVLSSSQIPLNYTVSASFLKKKSANKEIGAGLIVNKSFKLTVLPVLIFNYNFSENEGVEIMLPKKVAWRHNLSASDILYVKAESVTRTYYINKLADASPEVCRRVDIDMGISYNRKLGHYAGFEMFGGYRKNISSKLIEGAMPVRTSGLAATIELYVQPPRFNRKK</sequence>
<dbReference type="RefSeq" id="WP_244819096.1">
    <property type="nucleotide sequence ID" value="NZ_CP112998.1"/>
</dbReference>
<dbReference type="EMBL" id="CP112998">
    <property type="protein sequence ID" value="WAC13796.1"/>
    <property type="molecule type" value="Genomic_DNA"/>
</dbReference>
<gene>
    <name evidence="2" type="ORF">ON006_07505</name>
</gene>
<evidence type="ECO:0000313" key="3">
    <source>
        <dbReference type="Proteomes" id="UP001164653"/>
    </source>
</evidence>
<feature type="domain" description="DUF6268" evidence="1">
    <location>
        <begin position="183"/>
        <end position="298"/>
    </location>
</feature>
<dbReference type="KEGG" id="dpf:ON006_07505"/>
<dbReference type="Proteomes" id="UP001164653">
    <property type="component" value="Chromosome"/>
</dbReference>
<proteinExistence type="predicted"/>
<evidence type="ECO:0000313" key="2">
    <source>
        <dbReference type="EMBL" id="WAC13796.1"/>
    </source>
</evidence>
<reference evidence="2" key="1">
    <citation type="submission" date="2022-11" db="EMBL/GenBank/DDBJ databases">
        <title>Dyadobacter pollutisoli sp. nov., isolated from plastic dumped soil.</title>
        <authorList>
            <person name="Kim J.M."/>
            <person name="Kim K.R."/>
            <person name="Lee J.K."/>
            <person name="Hao L."/>
            <person name="Jeon C.O."/>
        </authorList>
    </citation>
    <scope>NUCLEOTIDE SEQUENCE</scope>
    <source>
        <strain evidence="2">U1</strain>
    </source>
</reference>
<protein>
    <submittedName>
        <fullName evidence="2">DUF6268 family outer membrane beta-barrel protein</fullName>
    </submittedName>
</protein>
<dbReference type="Pfam" id="PF19783">
    <property type="entry name" value="DUF6268"/>
    <property type="match status" value="1"/>
</dbReference>
<evidence type="ECO:0000259" key="1">
    <source>
        <dbReference type="Pfam" id="PF19783"/>
    </source>
</evidence>
<keyword evidence="3" id="KW-1185">Reference proteome</keyword>
<dbReference type="InterPro" id="IPR046235">
    <property type="entry name" value="DUF6268"/>
</dbReference>